<evidence type="ECO:0000313" key="2">
    <source>
        <dbReference type="Proteomes" id="UP000485880"/>
    </source>
</evidence>
<accession>A0A8B6M050</accession>
<reference evidence="1 2" key="1">
    <citation type="submission" date="2019-05" db="EMBL/GenBank/DDBJ databases">
        <authorList>
            <person name="Farhan Ul Haque M."/>
        </authorList>
    </citation>
    <scope>NUCLEOTIDE SEQUENCE [LARGE SCALE GENOMIC DNA]</scope>
    <source>
        <strain evidence="1">2</strain>
    </source>
</reference>
<organism evidence="1 2">
    <name type="scientific">Methylocella tundrae</name>
    <dbReference type="NCBI Taxonomy" id="227605"/>
    <lineage>
        <taxon>Bacteria</taxon>
        <taxon>Pseudomonadati</taxon>
        <taxon>Pseudomonadota</taxon>
        <taxon>Alphaproteobacteria</taxon>
        <taxon>Hyphomicrobiales</taxon>
        <taxon>Beijerinckiaceae</taxon>
        <taxon>Methylocella</taxon>
    </lineage>
</organism>
<protein>
    <submittedName>
        <fullName evidence="1">Uncharacterized protein</fullName>
    </submittedName>
</protein>
<dbReference type="AlphaFoldDB" id="A0A8B6M050"/>
<name>A0A8B6M050_METTU</name>
<comment type="caution">
    <text evidence="1">The sequence shown here is derived from an EMBL/GenBank/DDBJ whole genome shotgun (WGS) entry which is preliminary data.</text>
</comment>
<gene>
    <name evidence="1" type="ORF">MPC4_10361</name>
</gene>
<evidence type="ECO:0000313" key="1">
    <source>
        <dbReference type="EMBL" id="VTZ48411.1"/>
    </source>
</evidence>
<proteinExistence type="predicted"/>
<keyword evidence="2" id="KW-1185">Reference proteome</keyword>
<dbReference type="Proteomes" id="UP000485880">
    <property type="component" value="Unassembled WGS sequence"/>
</dbReference>
<sequence length="125" mass="13301">MAALTNVGGSWGEIASLLDQTAAIRPQAMANAFPKYRMNATGHAKAAGIVDPHSSVGAGEIPSHPGAMTLIAAFARHVPRLAGWRLRMAALRSARGQTRLVADELRPWKSETPLSLQRDRGHGLS</sequence>
<dbReference type="EMBL" id="CABFMQ020000001">
    <property type="protein sequence ID" value="VTZ48411.1"/>
    <property type="molecule type" value="Genomic_DNA"/>
</dbReference>